<sequence length="87" mass="9666">MFKMQQIIPLSLSFAYVMIYLKHLDDKGGIILTYGIVFLVIISLVLFIIAAKTCYVKAPPNVAYIISGLTKNPRILIGIGGFKIPQH</sequence>
<evidence type="ECO:0000313" key="3">
    <source>
        <dbReference type="Proteomes" id="UP000004923"/>
    </source>
</evidence>
<name>E8LF41_9FIRM</name>
<organism evidence="2 3">
    <name type="scientific">Phascolarctobacterium succinatutens YIT 12067</name>
    <dbReference type="NCBI Taxonomy" id="626939"/>
    <lineage>
        <taxon>Bacteria</taxon>
        <taxon>Bacillati</taxon>
        <taxon>Bacillota</taxon>
        <taxon>Negativicutes</taxon>
        <taxon>Acidaminococcales</taxon>
        <taxon>Acidaminococcaceae</taxon>
        <taxon>Phascolarctobacterium</taxon>
    </lineage>
</organism>
<evidence type="ECO:0000256" key="1">
    <source>
        <dbReference type="SAM" id="Phobius"/>
    </source>
</evidence>
<keyword evidence="1" id="KW-1133">Transmembrane helix</keyword>
<dbReference type="EMBL" id="AEVN01000070">
    <property type="protein sequence ID" value="EFY04527.1"/>
    <property type="molecule type" value="Genomic_DNA"/>
</dbReference>
<dbReference type="AlphaFoldDB" id="E8LF41"/>
<keyword evidence="1" id="KW-0812">Transmembrane</keyword>
<accession>E8LF41</accession>
<protein>
    <submittedName>
        <fullName evidence="2">Uncharacterized protein</fullName>
    </submittedName>
</protein>
<comment type="caution">
    <text evidence="2">The sequence shown here is derived from an EMBL/GenBank/DDBJ whole genome shotgun (WGS) entry which is preliminary data.</text>
</comment>
<dbReference type="HOGENOM" id="CLU_2480624_0_0_9"/>
<dbReference type="Proteomes" id="UP000004923">
    <property type="component" value="Unassembled WGS sequence"/>
</dbReference>
<keyword evidence="3" id="KW-1185">Reference proteome</keyword>
<gene>
    <name evidence="2" type="ORF">HMPREF9443_01476</name>
</gene>
<keyword evidence="1" id="KW-0472">Membrane</keyword>
<proteinExistence type="predicted"/>
<reference evidence="2 3" key="1">
    <citation type="submission" date="2011-01" db="EMBL/GenBank/DDBJ databases">
        <authorList>
            <person name="Weinstock G."/>
            <person name="Sodergren E."/>
            <person name="Clifton S."/>
            <person name="Fulton L."/>
            <person name="Fulton B."/>
            <person name="Courtney L."/>
            <person name="Fronick C."/>
            <person name="Harrison M."/>
            <person name="Strong C."/>
            <person name="Farmer C."/>
            <person name="Delahaunty K."/>
            <person name="Markovic C."/>
            <person name="Hall O."/>
            <person name="Minx P."/>
            <person name="Tomlinson C."/>
            <person name="Mitreva M."/>
            <person name="Hou S."/>
            <person name="Chen J."/>
            <person name="Wollam A."/>
            <person name="Pepin K.H."/>
            <person name="Johnson M."/>
            <person name="Bhonagiri V."/>
            <person name="Zhang X."/>
            <person name="Suruliraj S."/>
            <person name="Warren W."/>
            <person name="Chinwalla A."/>
            <person name="Mardis E.R."/>
            <person name="Wilson R.K."/>
        </authorList>
    </citation>
    <scope>NUCLEOTIDE SEQUENCE [LARGE SCALE GENOMIC DNA]</scope>
    <source>
        <strain evidence="2 3">YIT 12067</strain>
    </source>
</reference>
<feature type="transmembrane region" description="Helical" evidence="1">
    <location>
        <begin position="30"/>
        <end position="51"/>
    </location>
</feature>
<evidence type="ECO:0000313" key="2">
    <source>
        <dbReference type="EMBL" id="EFY04527.1"/>
    </source>
</evidence>
<feature type="transmembrane region" description="Helical" evidence="1">
    <location>
        <begin position="7"/>
        <end position="24"/>
    </location>
</feature>